<reference evidence="5 6" key="2">
    <citation type="journal article" date="2011" name="Stand. Genomic Sci.">
        <title>Complete genome sequence of Truepera radiovictrix type strain (RQ-24).</title>
        <authorList>
            <person name="Ivanova N."/>
            <person name="Rohde C."/>
            <person name="Munk C."/>
            <person name="Nolan M."/>
            <person name="Lucas S."/>
            <person name="Del Rio T.G."/>
            <person name="Tice H."/>
            <person name="Deshpande S."/>
            <person name="Cheng J.F."/>
            <person name="Tapia R."/>
            <person name="Han C."/>
            <person name="Goodwin L."/>
            <person name="Pitluck S."/>
            <person name="Liolios K."/>
            <person name="Mavromatis K."/>
            <person name="Mikhailova N."/>
            <person name="Pati A."/>
            <person name="Chen A."/>
            <person name="Palaniappan K."/>
            <person name="Land M."/>
            <person name="Hauser L."/>
            <person name="Chang Y.J."/>
            <person name="Jeffries C.D."/>
            <person name="Brambilla E."/>
            <person name="Rohde M."/>
            <person name="Goker M."/>
            <person name="Tindall B.J."/>
            <person name="Woyke T."/>
            <person name="Bristow J."/>
            <person name="Eisen J.A."/>
            <person name="Markowitz V."/>
            <person name="Hugenholtz P."/>
            <person name="Kyrpides N.C."/>
            <person name="Klenk H.P."/>
            <person name="Lapidus A."/>
        </authorList>
    </citation>
    <scope>NUCLEOTIDE SEQUENCE [LARGE SCALE GENOMIC DNA]</scope>
    <source>
        <strain evidence="6">DSM 17093 / CIP 108686 / LMG 22925 / RQ-24</strain>
    </source>
</reference>
<evidence type="ECO:0000256" key="3">
    <source>
        <dbReference type="SAM" id="MobiDB-lite"/>
    </source>
</evidence>
<dbReference type="EMBL" id="CP002049">
    <property type="protein sequence ID" value="ADI15745.1"/>
    <property type="molecule type" value="Genomic_DNA"/>
</dbReference>
<proteinExistence type="inferred from homology"/>
<dbReference type="Pfam" id="PF00881">
    <property type="entry name" value="Nitroreductase"/>
    <property type="match status" value="1"/>
</dbReference>
<dbReference type="AlphaFoldDB" id="D7CUG0"/>
<evidence type="ECO:0000259" key="4">
    <source>
        <dbReference type="Pfam" id="PF00881"/>
    </source>
</evidence>
<evidence type="ECO:0000256" key="2">
    <source>
        <dbReference type="ARBA" id="ARBA00023002"/>
    </source>
</evidence>
<protein>
    <submittedName>
        <fullName evidence="5">Nitroreductase</fullName>
    </submittedName>
</protein>
<dbReference type="InterPro" id="IPR000415">
    <property type="entry name" value="Nitroreductase-like"/>
</dbReference>
<dbReference type="KEGG" id="tra:Trad_2639"/>
<reference evidence="6" key="1">
    <citation type="submission" date="2010-05" db="EMBL/GenBank/DDBJ databases">
        <title>The complete genome of Truepera radiovictris DSM 17093.</title>
        <authorList>
            <consortium name="US DOE Joint Genome Institute (JGI-PGF)"/>
            <person name="Lucas S."/>
            <person name="Copeland A."/>
            <person name="Lapidus A."/>
            <person name="Glavina del Rio T."/>
            <person name="Dalin E."/>
            <person name="Tice H."/>
            <person name="Bruce D."/>
            <person name="Goodwin L."/>
            <person name="Pitluck S."/>
            <person name="Kyrpides N."/>
            <person name="Mavromatis K."/>
            <person name="Ovchinnikova G."/>
            <person name="Munk A.C."/>
            <person name="Detter J.C."/>
            <person name="Han C."/>
            <person name="Tapia R."/>
            <person name="Land M."/>
            <person name="Hauser L."/>
            <person name="Markowitz V."/>
            <person name="Cheng J.-F."/>
            <person name="Hugenholtz P."/>
            <person name="Woyke T."/>
            <person name="Wu D."/>
            <person name="Tindall B."/>
            <person name="Pomrenke H.G."/>
            <person name="Brambilla E."/>
            <person name="Klenk H.-P."/>
            <person name="Eisen J.A."/>
        </authorList>
    </citation>
    <scope>NUCLEOTIDE SEQUENCE [LARGE SCALE GENOMIC DNA]</scope>
    <source>
        <strain evidence="6">DSM 17093 / CIP 108686 / LMG 22925 / RQ-24</strain>
    </source>
</reference>
<dbReference type="Proteomes" id="UP000000379">
    <property type="component" value="Chromosome"/>
</dbReference>
<feature type="domain" description="Nitroreductase" evidence="4">
    <location>
        <begin position="30"/>
        <end position="176"/>
    </location>
</feature>
<sequence>MRTAIPPQDAERPDRDRRAPSDYPLTDLLARRWSPRAFAETPVEPEKLASVLEAARWAPSSSNLQPWRFLVTRRKTDAFDALRACLARGNQSWTERVPVLILTLADTLLPAKGDKPAAEHAYALHDVGLAVANLTVQATALGLFVHQMAGFRPDEARAAFGIPETFRPVTVLALGYLGDPAALPAELQERERAPRRRKPLRELVFEGAWGEAAGFLEP</sequence>
<dbReference type="HOGENOM" id="CLU_070764_6_0_0"/>
<dbReference type="OrthoDB" id="9782629at2"/>
<comment type="similarity">
    <text evidence="1">Belongs to the nitroreductase family.</text>
</comment>
<feature type="compositionally biased region" description="Basic and acidic residues" evidence="3">
    <location>
        <begin position="9"/>
        <end position="20"/>
    </location>
</feature>
<dbReference type="Gene3D" id="3.40.109.10">
    <property type="entry name" value="NADH Oxidase"/>
    <property type="match status" value="1"/>
</dbReference>
<keyword evidence="2" id="KW-0560">Oxidoreductase</keyword>
<accession>D7CUG0</accession>
<evidence type="ECO:0000256" key="1">
    <source>
        <dbReference type="ARBA" id="ARBA00007118"/>
    </source>
</evidence>
<dbReference type="CDD" id="cd02138">
    <property type="entry name" value="TdsD-like"/>
    <property type="match status" value="1"/>
</dbReference>
<dbReference type="eggNOG" id="COG0778">
    <property type="taxonomic scope" value="Bacteria"/>
</dbReference>
<dbReference type="STRING" id="649638.Trad_2639"/>
<dbReference type="GO" id="GO:0016491">
    <property type="term" value="F:oxidoreductase activity"/>
    <property type="evidence" value="ECO:0007669"/>
    <property type="project" value="UniProtKB-KW"/>
</dbReference>
<evidence type="ECO:0000313" key="6">
    <source>
        <dbReference type="Proteomes" id="UP000000379"/>
    </source>
</evidence>
<dbReference type="PANTHER" id="PTHR43673:SF10">
    <property type="entry name" value="NADH DEHYDROGENASE_NAD(P)H NITROREDUCTASE XCC3605-RELATED"/>
    <property type="match status" value="1"/>
</dbReference>
<evidence type="ECO:0000313" key="5">
    <source>
        <dbReference type="EMBL" id="ADI15745.1"/>
    </source>
</evidence>
<dbReference type="InterPro" id="IPR029479">
    <property type="entry name" value="Nitroreductase"/>
</dbReference>
<dbReference type="PANTHER" id="PTHR43673">
    <property type="entry name" value="NAD(P)H NITROREDUCTASE YDGI-RELATED"/>
    <property type="match status" value="1"/>
</dbReference>
<dbReference type="RefSeq" id="WP_013179106.1">
    <property type="nucleotide sequence ID" value="NC_014221.1"/>
</dbReference>
<name>D7CUG0_TRURR</name>
<feature type="region of interest" description="Disordered" evidence="3">
    <location>
        <begin position="1"/>
        <end position="23"/>
    </location>
</feature>
<organism evidence="5 6">
    <name type="scientific">Truepera radiovictrix (strain DSM 17093 / CIP 108686 / LMG 22925 / RQ-24)</name>
    <dbReference type="NCBI Taxonomy" id="649638"/>
    <lineage>
        <taxon>Bacteria</taxon>
        <taxon>Thermotogati</taxon>
        <taxon>Deinococcota</taxon>
        <taxon>Deinococci</taxon>
        <taxon>Trueperales</taxon>
        <taxon>Trueperaceae</taxon>
        <taxon>Truepera</taxon>
    </lineage>
</organism>
<dbReference type="SUPFAM" id="SSF55469">
    <property type="entry name" value="FMN-dependent nitroreductase-like"/>
    <property type="match status" value="1"/>
</dbReference>
<gene>
    <name evidence="5" type="ordered locus">Trad_2639</name>
</gene>
<keyword evidence="6" id="KW-1185">Reference proteome</keyword>